<feature type="domain" description="Signal transduction histidine kinase subgroup 3 dimerisation and phosphoacceptor" evidence="11">
    <location>
        <begin position="218"/>
        <end position="281"/>
    </location>
</feature>
<dbReference type="Pfam" id="PF13796">
    <property type="entry name" value="Sensor"/>
    <property type="match status" value="1"/>
</dbReference>
<dbReference type="GO" id="GO:0005524">
    <property type="term" value="F:ATP binding"/>
    <property type="evidence" value="ECO:0007669"/>
    <property type="project" value="UniProtKB-KW"/>
</dbReference>
<feature type="domain" description="Putative sensor" evidence="12">
    <location>
        <begin position="18"/>
        <end position="190"/>
    </location>
</feature>
<feature type="transmembrane region" description="Helical" evidence="10">
    <location>
        <begin position="37"/>
        <end position="62"/>
    </location>
</feature>
<dbReference type="InterPro" id="IPR025828">
    <property type="entry name" value="Put_sensor_dom"/>
</dbReference>
<keyword evidence="8" id="KW-0902">Two-component regulatory system</keyword>
<dbReference type="Gene3D" id="1.20.5.1930">
    <property type="match status" value="1"/>
</dbReference>
<dbReference type="AlphaFoldDB" id="A0A3N1GSU2"/>
<dbReference type="GO" id="GO:0016020">
    <property type="term" value="C:membrane"/>
    <property type="evidence" value="ECO:0007669"/>
    <property type="project" value="InterPro"/>
</dbReference>
<evidence type="ECO:0000313" key="14">
    <source>
        <dbReference type="Proteomes" id="UP000271683"/>
    </source>
</evidence>
<dbReference type="PANTHER" id="PTHR24421:SF10">
    <property type="entry name" value="NITRATE_NITRITE SENSOR PROTEIN NARQ"/>
    <property type="match status" value="1"/>
</dbReference>
<keyword evidence="10" id="KW-0812">Transmembrane</keyword>
<dbReference type="EMBL" id="RJKL01000001">
    <property type="protein sequence ID" value="ROP33331.1"/>
    <property type="molecule type" value="Genomic_DNA"/>
</dbReference>
<comment type="catalytic activity">
    <reaction evidence="1">
        <text>ATP + protein L-histidine = ADP + protein N-phospho-L-histidine.</text>
        <dbReference type="EC" id="2.7.13.3"/>
    </reaction>
</comment>
<feature type="transmembrane region" description="Helical" evidence="10">
    <location>
        <begin position="156"/>
        <end position="179"/>
    </location>
</feature>
<evidence type="ECO:0000259" key="12">
    <source>
        <dbReference type="Pfam" id="PF13796"/>
    </source>
</evidence>
<dbReference type="Proteomes" id="UP000271683">
    <property type="component" value="Unassembled WGS sequence"/>
</dbReference>
<reference evidence="13 14" key="1">
    <citation type="submission" date="2018-11" db="EMBL/GenBank/DDBJ databases">
        <title>Sequencing the genomes of 1000 actinobacteria strains.</title>
        <authorList>
            <person name="Klenk H.-P."/>
        </authorList>
    </citation>
    <scope>NUCLEOTIDE SEQUENCE [LARGE SCALE GENOMIC DNA]</scope>
    <source>
        <strain evidence="13 14">DSM 43634</strain>
    </source>
</reference>
<proteinExistence type="predicted"/>
<comment type="caution">
    <text evidence="13">The sequence shown here is derived from an EMBL/GenBank/DDBJ whole genome shotgun (WGS) entry which is preliminary data.</text>
</comment>
<feature type="region of interest" description="Disordered" evidence="9">
    <location>
        <begin position="354"/>
        <end position="455"/>
    </location>
</feature>
<keyword evidence="10" id="KW-1133">Transmembrane helix</keyword>
<dbReference type="GO" id="GO:0000155">
    <property type="term" value="F:phosphorelay sensor kinase activity"/>
    <property type="evidence" value="ECO:0007669"/>
    <property type="project" value="InterPro"/>
</dbReference>
<feature type="transmembrane region" description="Helical" evidence="10">
    <location>
        <begin position="113"/>
        <end position="136"/>
    </location>
</feature>
<evidence type="ECO:0000313" key="13">
    <source>
        <dbReference type="EMBL" id="ROP33331.1"/>
    </source>
</evidence>
<evidence type="ECO:0000256" key="4">
    <source>
        <dbReference type="ARBA" id="ARBA00022679"/>
    </source>
</evidence>
<keyword evidence="10" id="KW-0472">Membrane</keyword>
<evidence type="ECO:0000256" key="1">
    <source>
        <dbReference type="ARBA" id="ARBA00000085"/>
    </source>
</evidence>
<evidence type="ECO:0000256" key="9">
    <source>
        <dbReference type="SAM" id="MobiDB-lite"/>
    </source>
</evidence>
<name>A0A3N1GSU2_9ACTN</name>
<evidence type="ECO:0000256" key="2">
    <source>
        <dbReference type="ARBA" id="ARBA00012438"/>
    </source>
</evidence>
<gene>
    <name evidence="13" type="ORF">EDD30_6303</name>
</gene>
<dbReference type="SUPFAM" id="SSF55874">
    <property type="entry name" value="ATPase domain of HSP90 chaperone/DNA topoisomerase II/histidine kinase"/>
    <property type="match status" value="1"/>
</dbReference>
<feature type="compositionally biased region" description="Low complexity" evidence="9">
    <location>
        <begin position="429"/>
        <end position="438"/>
    </location>
</feature>
<dbReference type="InterPro" id="IPR050482">
    <property type="entry name" value="Sensor_HK_TwoCompSys"/>
</dbReference>
<dbReference type="InterPro" id="IPR011712">
    <property type="entry name" value="Sig_transdc_His_kin_sub3_dim/P"/>
</dbReference>
<dbReference type="Pfam" id="PF07730">
    <property type="entry name" value="HisKA_3"/>
    <property type="match status" value="1"/>
</dbReference>
<evidence type="ECO:0000256" key="5">
    <source>
        <dbReference type="ARBA" id="ARBA00022741"/>
    </source>
</evidence>
<evidence type="ECO:0000256" key="3">
    <source>
        <dbReference type="ARBA" id="ARBA00022553"/>
    </source>
</evidence>
<keyword evidence="5" id="KW-0547">Nucleotide-binding</keyword>
<sequence>MIVLRVWGGGRMWREMGFVLSGLLLSLPAFVLSLLGIVSVALSVVVFGLALLAGVLALARLMPRYFRLFARRLLAHDWPDPPPLPGTTRRARIVALFGDATAWRALTYFFLRFPLICVGAYGTVIALGLGTMGLTYPVWWFLLPAELGFDGRSWPASWWVAAQGAALLLALPWFLRLVVWADGALARGLLWPGRAARRIAQLEAGRAALQQDATALMRRVERDLHDGTQARLVSLGLTLARIEHRSADDAVRALAADARGTVTEALAELRDIVRGLHPPALDDGLEVALSTLAGRSAVPASVIVDLPRRPPDETASAVYFAVAELLTNIARHSGATRAAIAVHEQGRWLELTVTDDGHGGAAPTPPVPTPTGPAPPTSAPPVPAPPRPAPPVPTPTGLVPPALSALQARPASQVPPAPHATPVQPTAHAVPAQPAPTGAGPGGAGRAAGSAGTGLAGLARRAAALDGRLEVDSPVGGPTTVTMLLPRKD</sequence>
<feature type="compositionally biased region" description="Pro residues" evidence="9">
    <location>
        <begin position="363"/>
        <end position="394"/>
    </location>
</feature>
<keyword evidence="7" id="KW-0067">ATP-binding</keyword>
<evidence type="ECO:0000259" key="11">
    <source>
        <dbReference type="Pfam" id="PF07730"/>
    </source>
</evidence>
<organism evidence="13 14">
    <name type="scientific">Couchioplanes caeruleus</name>
    <dbReference type="NCBI Taxonomy" id="56438"/>
    <lineage>
        <taxon>Bacteria</taxon>
        <taxon>Bacillati</taxon>
        <taxon>Actinomycetota</taxon>
        <taxon>Actinomycetes</taxon>
        <taxon>Micromonosporales</taxon>
        <taxon>Micromonosporaceae</taxon>
        <taxon>Couchioplanes</taxon>
    </lineage>
</organism>
<keyword evidence="4" id="KW-0808">Transferase</keyword>
<dbReference type="PANTHER" id="PTHR24421">
    <property type="entry name" value="NITRATE/NITRITE SENSOR PROTEIN NARX-RELATED"/>
    <property type="match status" value="1"/>
</dbReference>
<evidence type="ECO:0000256" key="8">
    <source>
        <dbReference type="ARBA" id="ARBA00023012"/>
    </source>
</evidence>
<dbReference type="Gene3D" id="3.30.565.10">
    <property type="entry name" value="Histidine kinase-like ATPase, C-terminal domain"/>
    <property type="match status" value="1"/>
</dbReference>
<accession>A0A3N1GSU2</accession>
<evidence type="ECO:0000256" key="6">
    <source>
        <dbReference type="ARBA" id="ARBA00022777"/>
    </source>
</evidence>
<dbReference type="InterPro" id="IPR036890">
    <property type="entry name" value="HATPase_C_sf"/>
</dbReference>
<dbReference type="OrthoDB" id="4198152at2"/>
<protein>
    <recommendedName>
        <fullName evidence="2">histidine kinase</fullName>
        <ecNumber evidence="2">2.7.13.3</ecNumber>
    </recommendedName>
</protein>
<feature type="compositionally biased region" description="Gly residues" evidence="9">
    <location>
        <begin position="439"/>
        <end position="455"/>
    </location>
</feature>
<dbReference type="RefSeq" id="WP_084556614.1">
    <property type="nucleotide sequence ID" value="NZ_RJKL01000001.1"/>
</dbReference>
<evidence type="ECO:0000256" key="7">
    <source>
        <dbReference type="ARBA" id="ARBA00022840"/>
    </source>
</evidence>
<keyword evidence="3" id="KW-0597">Phosphoprotein</keyword>
<keyword evidence="6 13" id="KW-0418">Kinase</keyword>
<feature type="transmembrane region" description="Helical" evidence="10">
    <location>
        <begin position="12"/>
        <end position="31"/>
    </location>
</feature>
<dbReference type="GO" id="GO:0046983">
    <property type="term" value="F:protein dimerization activity"/>
    <property type="evidence" value="ECO:0007669"/>
    <property type="project" value="InterPro"/>
</dbReference>
<evidence type="ECO:0000256" key="10">
    <source>
        <dbReference type="SAM" id="Phobius"/>
    </source>
</evidence>
<dbReference type="EC" id="2.7.13.3" evidence="2"/>